<evidence type="ECO:0000313" key="2">
    <source>
        <dbReference type="Proteomes" id="UP000658131"/>
    </source>
</evidence>
<gene>
    <name evidence="1" type="ORF">H8717_08820</name>
</gene>
<reference evidence="1 2" key="1">
    <citation type="submission" date="2020-08" db="EMBL/GenBank/DDBJ databases">
        <title>Genome public.</title>
        <authorList>
            <person name="Liu C."/>
            <person name="Sun Q."/>
        </authorList>
    </citation>
    <scope>NUCLEOTIDE SEQUENCE [LARGE SCALE GENOMIC DNA]</scope>
    <source>
        <strain evidence="1 2">BX1</strain>
    </source>
</reference>
<dbReference type="EMBL" id="JACRTB010000012">
    <property type="protein sequence ID" value="MBC8576506.1"/>
    <property type="molecule type" value="Genomic_DNA"/>
</dbReference>
<accession>A0ABR7NJB7</accession>
<evidence type="ECO:0008006" key="3">
    <source>
        <dbReference type="Google" id="ProtNLM"/>
    </source>
</evidence>
<dbReference type="RefSeq" id="WP_040646833.1">
    <property type="nucleotide sequence ID" value="NZ_JACRTB010000012.1"/>
</dbReference>
<evidence type="ECO:0000313" key="1">
    <source>
        <dbReference type="EMBL" id="MBC8576506.1"/>
    </source>
</evidence>
<organism evidence="1 2">
    <name type="scientific">Yanshouia hominis</name>
    <dbReference type="NCBI Taxonomy" id="2763673"/>
    <lineage>
        <taxon>Bacteria</taxon>
        <taxon>Bacillati</taxon>
        <taxon>Bacillota</taxon>
        <taxon>Clostridia</taxon>
        <taxon>Eubacteriales</taxon>
        <taxon>Oscillospiraceae</taxon>
        <taxon>Yanshouia</taxon>
    </lineage>
</organism>
<name>A0ABR7NJB7_9FIRM</name>
<keyword evidence="2" id="KW-1185">Reference proteome</keyword>
<protein>
    <recommendedName>
        <fullName evidence="3">SMI1/KNR4 family protein</fullName>
    </recommendedName>
</protein>
<proteinExistence type="predicted"/>
<comment type="caution">
    <text evidence="1">The sequence shown here is derived from an EMBL/GenBank/DDBJ whole genome shotgun (WGS) entry which is preliminary data.</text>
</comment>
<dbReference type="Proteomes" id="UP000658131">
    <property type="component" value="Unassembled WGS sequence"/>
</dbReference>
<sequence length="195" mass="22480">METIYEKYMALPIDKGLLCLENGDITEPYFCYPVNAKPIGFEGCILYCFLPEYGEMVFACNPESCADQNVYPLAATFEDFIRLILACGTANPVEQIVWMDKNKFEEHMASEEKTLTDEQKVAVQQLQRELSLLPIENPFEYVKSIQKDFDGSKIQYSDEYYEVTGIENPKGTTPDKHLVEFEPVVFEINCKYDRN</sequence>